<dbReference type="HOGENOM" id="CLU_119334_0_0_1"/>
<dbReference type="Bgee" id="ENSLOCG00000004089">
    <property type="expression patterns" value="Expressed in liver and 12 other cell types or tissues"/>
</dbReference>
<organism evidence="3 4">
    <name type="scientific">Lepisosteus oculatus</name>
    <name type="common">Spotted gar</name>
    <dbReference type="NCBI Taxonomy" id="7918"/>
    <lineage>
        <taxon>Eukaryota</taxon>
        <taxon>Metazoa</taxon>
        <taxon>Chordata</taxon>
        <taxon>Craniata</taxon>
        <taxon>Vertebrata</taxon>
        <taxon>Euteleostomi</taxon>
        <taxon>Actinopterygii</taxon>
        <taxon>Neopterygii</taxon>
        <taxon>Holostei</taxon>
        <taxon>Semionotiformes</taxon>
        <taxon>Lepisosteidae</taxon>
        <taxon>Lepisosteus</taxon>
    </lineage>
</organism>
<proteinExistence type="predicted"/>
<sequence>RKQEKMEQRQARHENLKRLHRAQVIQRQLEEVEERQRVLEERGVKLEKELRGETDNEFSRNSSSADETQLLQTWFKLVLEKNKLVRYESELMIFAQELELEDCQSQLQQKLRRRMAIHDSKKSPQELAEEQQVLGEMMRMVEERDRLVVLLEEQRLQERAEDKDLESFVLSKGYQLNWM</sequence>
<accession>W5M924</accession>
<evidence type="ECO:0000313" key="3">
    <source>
        <dbReference type="Ensembl" id="ENSLOCP00000004883.1"/>
    </source>
</evidence>
<dbReference type="AlphaFoldDB" id="W5M924"/>
<reference evidence="3" key="3">
    <citation type="submission" date="2025-09" db="UniProtKB">
        <authorList>
            <consortium name="Ensembl"/>
        </authorList>
    </citation>
    <scope>IDENTIFICATION</scope>
</reference>
<dbReference type="Ensembl" id="ENSLOCT00000004891.1">
    <property type="protein sequence ID" value="ENSLOCP00000004883.1"/>
    <property type="gene ID" value="ENSLOCG00000004089.1"/>
</dbReference>
<dbReference type="EMBL" id="AHAT01008209">
    <property type="status" value="NOT_ANNOTATED_CDS"/>
    <property type="molecule type" value="Genomic_DNA"/>
</dbReference>
<dbReference type="Proteomes" id="UP000018468">
    <property type="component" value="Linkage group LG27"/>
</dbReference>
<feature type="domain" description="BMERB" evidence="2">
    <location>
        <begin position="12"/>
        <end position="167"/>
    </location>
</feature>
<dbReference type="Pfam" id="PF12130">
    <property type="entry name" value="bMERB_dom"/>
    <property type="match status" value="1"/>
</dbReference>
<keyword evidence="1" id="KW-0175">Coiled coil</keyword>
<dbReference type="InParanoid" id="W5M924"/>
<keyword evidence="4" id="KW-1185">Reference proteome</keyword>
<reference evidence="4" key="1">
    <citation type="submission" date="2011-12" db="EMBL/GenBank/DDBJ databases">
        <title>The Draft Genome of Lepisosteus oculatus.</title>
        <authorList>
            <consortium name="The Broad Institute Genome Assembly &amp; Analysis Group"/>
            <consortium name="Computational R&amp;D Group"/>
            <consortium name="and Sequencing Platform"/>
            <person name="Di Palma F."/>
            <person name="Alfoldi J."/>
            <person name="Johnson J."/>
            <person name="Berlin A."/>
            <person name="Gnerre S."/>
            <person name="Jaffe D."/>
            <person name="MacCallum I."/>
            <person name="Young S."/>
            <person name="Walker B.J."/>
            <person name="Lander E.S."/>
            <person name="Lindblad-Toh K."/>
        </authorList>
    </citation>
    <scope>NUCLEOTIDE SEQUENCE [LARGE SCALE GENOMIC DNA]</scope>
</reference>
<dbReference type="GeneTree" id="ENSGT00940000163529"/>
<dbReference type="InterPro" id="IPR050540">
    <property type="entry name" value="F-actin_Monoox_Mical"/>
</dbReference>
<reference evidence="3" key="2">
    <citation type="submission" date="2025-08" db="UniProtKB">
        <authorList>
            <consortium name="Ensembl"/>
        </authorList>
    </citation>
    <scope>IDENTIFICATION</scope>
</reference>
<dbReference type="STRING" id="7918.ENSLOCP00000004883"/>
<name>W5M924_LEPOC</name>
<dbReference type="PROSITE" id="PS51848">
    <property type="entry name" value="BMERB"/>
    <property type="match status" value="1"/>
</dbReference>
<evidence type="ECO:0000256" key="1">
    <source>
        <dbReference type="SAM" id="Coils"/>
    </source>
</evidence>
<dbReference type="SMART" id="SM01203">
    <property type="entry name" value="DUF3585"/>
    <property type="match status" value="1"/>
</dbReference>
<feature type="coiled-coil region" evidence="1">
    <location>
        <begin position="22"/>
        <end position="49"/>
    </location>
</feature>
<dbReference type="PANTHER" id="PTHR23167">
    <property type="entry name" value="CALPONIN HOMOLOGY DOMAIN-CONTAINING PROTEIN DDB_G0272472-RELATED"/>
    <property type="match status" value="1"/>
</dbReference>
<dbReference type="InterPro" id="IPR022735">
    <property type="entry name" value="bMERB_dom"/>
</dbReference>
<dbReference type="OMA" id="EAGTECT"/>
<protein>
    <recommendedName>
        <fullName evidence="2">BMERB domain-containing protein</fullName>
    </recommendedName>
</protein>
<dbReference type="eggNOG" id="KOG1700">
    <property type="taxonomic scope" value="Eukaryota"/>
</dbReference>
<evidence type="ECO:0000313" key="4">
    <source>
        <dbReference type="Proteomes" id="UP000018468"/>
    </source>
</evidence>
<evidence type="ECO:0000259" key="2">
    <source>
        <dbReference type="PROSITE" id="PS51848"/>
    </source>
</evidence>
<dbReference type="PANTHER" id="PTHR23167:SF39">
    <property type="entry name" value="[F-ACTIN]-MONOOXYGENASE MICAL2"/>
    <property type="match status" value="1"/>
</dbReference>